<name>A0A653D2G4_CALMS</name>
<dbReference type="GO" id="GO:0035331">
    <property type="term" value="P:negative regulation of hippo signaling"/>
    <property type="evidence" value="ECO:0007669"/>
    <property type="project" value="TreeGrafter"/>
</dbReference>
<gene>
    <name evidence="2" type="ORF">CALMAC_LOCUS13845</name>
</gene>
<dbReference type="PANTHER" id="PTHR46360">
    <property type="entry name" value="DISKS LARGE HOMOLOG 5"/>
    <property type="match status" value="1"/>
</dbReference>
<keyword evidence="1" id="KW-0175">Coiled coil</keyword>
<dbReference type="EMBL" id="CAACVG010009855">
    <property type="protein sequence ID" value="VEN54343.1"/>
    <property type="molecule type" value="Genomic_DNA"/>
</dbReference>
<accession>A0A653D2G4</accession>
<dbReference type="Proteomes" id="UP000410492">
    <property type="component" value="Unassembled WGS sequence"/>
</dbReference>
<evidence type="ECO:0000256" key="1">
    <source>
        <dbReference type="SAM" id="Coils"/>
    </source>
</evidence>
<proteinExistence type="predicted"/>
<evidence type="ECO:0000313" key="3">
    <source>
        <dbReference type="Proteomes" id="UP000410492"/>
    </source>
</evidence>
<feature type="coiled-coil region" evidence="1">
    <location>
        <begin position="211"/>
        <end position="280"/>
    </location>
</feature>
<dbReference type="GO" id="GO:0005886">
    <property type="term" value="C:plasma membrane"/>
    <property type="evidence" value="ECO:0007669"/>
    <property type="project" value="TreeGrafter"/>
</dbReference>
<dbReference type="InterPro" id="IPR053004">
    <property type="entry name" value="MAGUK_Signaling_Regulators"/>
</dbReference>
<feature type="non-terminal residue" evidence="2">
    <location>
        <position position="297"/>
    </location>
</feature>
<dbReference type="AlphaFoldDB" id="A0A653D2G4"/>
<dbReference type="Gene3D" id="1.10.287.1490">
    <property type="match status" value="1"/>
</dbReference>
<dbReference type="PANTHER" id="PTHR46360:SF1">
    <property type="entry name" value="DISKS LARGE HOMOLOG 5"/>
    <property type="match status" value="1"/>
</dbReference>
<keyword evidence="3" id="KW-1185">Reference proteome</keyword>
<dbReference type="SUPFAM" id="SSF57997">
    <property type="entry name" value="Tropomyosin"/>
    <property type="match status" value="1"/>
</dbReference>
<feature type="coiled-coil region" evidence="1">
    <location>
        <begin position="70"/>
        <end position="182"/>
    </location>
</feature>
<evidence type="ECO:0000313" key="2">
    <source>
        <dbReference type="EMBL" id="VEN54343.1"/>
    </source>
</evidence>
<protein>
    <submittedName>
        <fullName evidence="2">Uncharacterized protein</fullName>
    </submittedName>
</protein>
<sequence length="297" mass="33892">MASNDGSGSNGTLSRNYPAREYDALKQIEKTNNELSTSRRRCDHALSDLDYYREQHRAVMNQLEVSSQDSASLRTKYTELLNENKQLQAENQRLLKELSEHNGNASEALFVSHTQALSKLEVAQDENARLIKQCEALGQERGAAQRDIAGLKQQLVKLYKDYAKYREAHQKLQQQYEEAVNVTIKANKDIKRLTDERNATAAEYSLIMSERDTVHKEMEKLSDDLTQAMKKIKLLDSNNQELQEEKRGLNYQLESLRREIASALHERDKALKECNDLREKFGDLGANSGDGRSLLGN</sequence>
<organism evidence="2 3">
    <name type="scientific">Callosobruchus maculatus</name>
    <name type="common">Southern cowpea weevil</name>
    <name type="synonym">Pulse bruchid</name>
    <dbReference type="NCBI Taxonomy" id="64391"/>
    <lineage>
        <taxon>Eukaryota</taxon>
        <taxon>Metazoa</taxon>
        <taxon>Ecdysozoa</taxon>
        <taxon>Arthropoda</taxon>
        <taxon>Hexapoda</taxon>
        <taxon>Insecta</taxon>
        <taxon>Pterygota</taxon>
        <taxon>Neoptera</taxon>
        <taxon>Endopterygota</taxon>
        <taxon>Coleoptera</taxon>
        <taxon>Polyphaga</taxon>
        <taxon>Cucujiformia</taxon>
        <taxon>Chrysomeloidea</taxon>
        <taxon>Chrysomelidae</taxon>
        <taxon>Bruchinae</taxon>
        <taxon>Bruchini</taxon>
        <taxon>Callosobruchus</taxon>
    </lineage>
</organism>
<reference evidence="2 3" key="1">
    <citation type="submission" date="2019-01" db="EMBL/GenBank/DDBJ databases">
        <authorList>
            <person name="Sayadi A."/>
        </authorList>
    </citation>
    <scope>NUCLEOTIDE SEQUENCE [LARGE SCALE GENOMIC DNA]</scope>
</reference>
<dbReference type="OrthoDB" id="10067129at2759"/>